<dbReference type="InterPro" id="IPR015315">
    <property type="entry name" value="DUF1963"/>
</dbReference>
<reference evidence="1" key="1">
    <citation type="submission" date="2022-04" db="EMBL/GenBank/DDBJ databases">
        <title>Genomic mining of Alcaligenes faecalis D334 producing ectoin and derivatives.</title>
        <authorList>
            <person name="Doan V.T."/>
            <person name="Quach N.T."/>
            <person name="Vu T.-H.-N."/>
            <person name="Phi Q.-T."/>
        </authorList>
    </citation>
    <scope>NUCLEOTIDE SEQUENCE</scope>
    <source>
        <strain evidence="1">D334</strain>
    </source>
</reference>
<proteinExistence type="predicted"/>
<dbReference type="InterPro" id="IPR035948">
    <property type="entry name" value="YwqG-like_sf"/>
</dbReference>
<dbReference type="Pfam" id="PF09234">
    <property type="entry name" value="DUF1963"/>
    <property type="match status" value="1"/>
</dbReference>
<dbReference type="PANTHER" id="PTHR36436">
    <property type="entry name" value="SLL5081 PROTEIN"/>
    <property type="match status" value="1"/>
</dbReference>
<evidence type="ECO:0000313" key="1">
    <source>
        <dbReference type="EMBL" id="UPL21313.1"/>
    </source>
</evidence>
<organism evidence="1 2">
    <name type="scientific">Alcaligenes faecalis</name>
    <dbReference type="NCBI Taxonomy" id="511"/>
    <lineage>
        <taxon>Bacteria</taxon>
        <taxon>Pseudomonadati</taxon>
        <taxon>Pseudomonadota</taxon>
        <taxon>Betaproteobacteria</taxon>
        <taxon>Burkholderiales</taxon>
        <taxon>Alcaligenaceae</taxon>
        <taxon>Alcaligenes</taxon>
    </lineage>
</organism>
<dbReference type="EMBL" id="CP095873">
    <property type="protein sequence ID" value="UPL21313.1"/>
    <property type="molecule type" value="Genomic_DNA"/>
</dbReference>
<dbReference type="AlphaFoldDB" id="A0AAE9H9G6"/>
<dbReference type="SUPFAM" id="SSF103032">
    <property type="entry name" value="Hypothetical protein YwqG"/>
    <property type="match status" value="1"/>
</dbReference>
<gene>
    <name evidence="1" type="ORF">MXF72_18305</name>
</gene>
<accession>A0AAE9H9G6</accession>
<dbReference type="RefSeq" id="WP_247966154.1">
    <property type="nucleotide sequence ID" value="NZ_CP095873.1"/>
</dbReference>
<sequence>MDLNTLEKYLDASPVLQAHKQYFLDLAQPAVAIRLGKGQGQPLQSRFGGQPMVPPGFTWPEHPDGEYLFVGQINFAELPEGPDRPANLPTSGLLSLFYGMDQEDVIFWRDEDYLKAFYWPDTTDFHELQAPHDWGTASREVLFENCIDIPRHEELRKDWPVDMDELYDWFEELEESGDLPRDYLLGRPSWDSLGYDPTPTQDEYPSQSSWRSLLTLQSHDELNWCWQDGARLMAFIEEDKLRAKDFSRLQVDCG</sequence>
<evidence type="ECO:0000313" key="2">
    <source>
        <dbReference type="Proteomes" id="UP000830925"/>
    </source>
</evidence>
<dbReference type="PANTHER" id="PTHR36436:SF6">
    <property type="entry name" value="SLL5081 PROTEIN"/>
    <property type="match status" value="1"/>
</dbReference>
<protein>
    <submittedName>
        <fullName evidence="1">YwqG family protein</fullName>
    </submittedName>
</protein>
<name>A0AAE9H9G6_ALCFA</name>
<dbReference type="Proteomes" id="UP000830925">
    <property type="component" value="Chromosome"/>
</dbReference>
<dbReference type="Gene3D" id="2.30.320.10">
    <property type="entry name" value="YwqG-like"/>
    <property type="match status" value="1"/>
</dbReference>